<comment type="catalytic activity">
    <reaction evidence="5">
        <text>L-allo-threonine = acetaldehyde + glycine</text>
        <dbReference type="Rhea" id="RHEA:26209"/>
        <dbReference type="ChEBI" id="CHEBI:15343"/>
        <dbReference type="ChEBI" id="CHEBI:57305"/>
        <dbReference type="ChEBI" id="CHEBI:58585"/>
        <dbReference type="EC" id="4.1.2.48"/>
    </reaction>
</comment>
<comment type="caution">
    <text evidence="7">The sequence shown here is derived from an EMBL/GenBank/DDBJ whole genome shotgun (WGS) entry which is preliminary data.</text>
</comment>
<comment type="catalytic activity">
    <reaction evidence="5">
        <text>L-threonine = acetaldehyde + glycine</text>
        <dbReference type="Rhea" id="RHEA:19625"/>
        <dbReference type="ChEBI" id="CHEBI:15343"/>
        <dbReference type="ChEBI" id="CHEBI:57305"/>
        <dbReference type="ChEBI" id="CHEBI:57926"/>
        <dbReference type="EC" id="4.1.2.48"/>
    </reaction>
</comment>
<dbReference type="InterPro" id="IPR015422">
    <property type="entry name" value="PyrdxlP-dep_Trfase_small"/>
</dbReference>
<dbReference type="InterPro" id="IPR015421">
    <property type="entry name" value="PyrdxlP-dep_Trfase_major"/>
</dbReference>
<name>A0ABT5T5G3_9RHOB</name>
<keyword evidence="4 5" id="KW-0663">Pyridoxal phosphate</keyword>
<dbReference type="EMBL" id="JAQZSM010000003">
    <property type="protein sequence ID" value="MDD7970360.1"/>
    <property type="molecule type" value="Genomic_DNA"/>
</dbReference>
<evidence type="ECO:0000259" key="6">
    <source>
        <dbReference type="Pfam" id="PF01212"/>
    </source>
</evidence>
<evidence type="ECO:0000256" key="2">
    <source>
        <dbReference type="ARBA" id="ARBA00006966"/>
    </source>
</evidence>
<evidence type="ECO:0000256" key="3">
    <source>
        <dbReference type="ARBA" id="ARBA00011881"/>
    </source>
</evidence>
<dbReference type="PANTHER" id="PTHR48097:SF5">
    <property type="entry name" value="LOW SPECIFICITY L-THREONINE ALDOLASE"/>
    <property type="match status" value="1"/>
</dbReference>
<evidence type="ECO:0000256" key="4">
    <source>
        <dbReference type="ARBA" id="ARBA00022898"/>
    </source>
</evidence>
<reference evidence="7" key="1">
    <citation type="submission" date="2023-02" db="EMBL/GenBank/DDBJ databases">
        <title>Description of Roseinatronobacter alkalisoli sp. nov., an alkaliphilic bacerium isolated from soda soil.</title>
        <authorList>
            <person name="Wei W."/>
        </authorList>
    </citation>
    <scope>NUCLEOTIDE SEQUENCE</scope>
    <source>
        <strain evidence="7">HJB301</strain>
    </source>
</reference>
<dbReference type="Proteomes" id="UP001431784">
    <property type="component" value="Unassembled WGS sequence"/>
</dbReference>
<dbReference type="InterPro" id="IPR026273">
    <property type="entry name" value="Low_specificity_L-TA_bact"/>
</dbReference>
<dbReference type="RefSeq" id="WP_274350980.1">
    <property type="nucleotide sequence ID" value="NZ_JAQZSM010000003.1"/>
</dbReference>
<dbReference type="EC" id="4.1.2.48" evidence="5"/>
<comment type="similarity">
    <text evidence="2 5">Belongs to the threonine aldolase family.</text>
</comment>
<dbReference type="InterPro" id="IPR001597">
    <property type="entry name" value="ArAA_b-elim_lyase/Thr_aldolase"/>
</dbReference>
<protein>
    <recommendedName>
        <fullName evidence="5">L-threonine aldolase</fullName>
        <ecNumber evidence="5">4.1.2.48</ecNumber>
    </recommendedName>
</protein>
<keyword evidence="5" id="KW-0456">Lyase</keyword>
<accession>A0ABT5T5G3</accession>
<sequence length="351" mass="37606">MFFASDNTSGVPAPVMDALVRANDGFAAGYGNDTVTLSLRDRIRNLFDAPEAEVFLVTTGSAANALAIASHCPPWGAVFCHELAHINVDECGAPEFYTNGAKLVPLGGAQAKVAPETLADALARAGKGGVHQVQPGLLSLTNLTECGTRYSVTALNALCGLACDHRVPVHLDGARFANALVAEGCSPAEYSWQAGVDTLSLGGTKNGLMGVEAVVIFDPARAWEFQLRRKRGGHLLSKNRFLAAQMIAWLQDDLWLKLARHANAMAARLEDGLRQHPDARIVFERGGNMLFVQLPRAIHTRLQAAGAQYFLWPDHATLDGPQDVPVTGRLVTSWSTTESDVDAFLRALDVA</sequence>
<comment type="function">
    <text evidence="5">Catalyzes the cleavage of L-allo-threonine and L-threonine to glycine and acetaldehyde.</text>
</comment>
<dbReference type="PANTHER" id="PTHR48097">
    <property type="entry name" value="L-THREONINE ALDOLASE-RELATED"/>
    <property type="match status" value="1"/>
</dbReference>
<proteinExistence type="inferred from homology"/>
<comment type="cofactor">
    <cofactor evidence="1 5">
        <name>pyridoxal 5'-phosphate</name>
        <dbReference type="ChEBI" id="CHEBI:597326"/>
    </cofactor>
</comment>
<dbReference type="PIRSF" id="PIRSF038940">
    <property type="entry name" value="Low_specificity_LTA"/>
    <property type="match status" value="1"/>
</dbReference>
<evidence type="ECO:0000256" key="5">
    <source>
        <dbReference type="PIRNR" id="PIRNR038940"/>
    </source>
</evidence>
<keyword evidence="8" id="KW-1185">Reference proteome</keyword>
<dbReference type="Gene3D" id="3.90.1150.10">
    <property type="entry name" value="Aspartate Aminotransferase, domain 1"/>
    <property type="match status" value="1"/>
</dbReference>
<dbReference type="InterPro" id="IPR015424">
    <property type="entry name" value="PyrdxlP-dep_Trfase"/>
</dbReference>
<feature type="domain" description="Aromatic amino acid beta-eliminating lyase/threonine aldolase" evidence="6">
    <location>
        <begin position="3"/>
        <end position="280"/>
    </location>
</feature>
<gene>
    <name evidence="7" type="ORF">PUT78_04545</name>
</gene>
<dbReference type="Gene3D" id="3.40.640.10">
    <property type="entry name" value="Type I PLP-dependent aspartate aminotransferase-like (Major domain)"/>
    <property type="match status" value="1"/>
</dbReference>
<evidence type="ECO:0000313" key="7">
    <source>
        <dbReference type="EMBL" id="MDD7970360.1"/>
    </source>
</evidence>
<dbReference type="Pfam" id="PF01212">
    <property type="entry name" value="Beta_elim_lyase"/>
    <property type="match status" value="1"/>
</dbReference>
<evidence type="ECO:0000313" key="8">
    <source>
        <dbReference type="Proteomes" id="UP001431784"/>
    </source>
</evidence>
<evidence type="ECO:0000256" key="1">
    <source>
        <dbReference type="ARBA" id="ARBA00001933"/>
    </source>
</evidence>
<dbReference type="SUPFAM" id="SSF53383">
    <property type="entry name" value="PLP-dependent transferases"/>
    <property type="match status" value="1"/>
</dbReference>
<organism evidence="7 8">
    <name type="scientific">Roseinatronobacter alkalisoli</name>
    <dbReference type="NCBI Taxonomy" id="3028235"/>
    <lineage>
        <taxon>Bacteria</taxon>
        <taxon>Pseudomonadati</taxon>
        <taxon>Pseudomonadota</taxon>
        <taxon>Alphaproteobacteria</taxon>
        <taxon>Rhodobacterales</taxon>
        <taxon>Paracoccaceae</taxon>
        <taxon>Roseinatronobacter</taxon>
    </lineage>
</organism>
<comment type="subunit">
    <text evidence="3">Homotetramer.</text>
</comment>